<dbReference type="SMART" id="SM00387">
    <property type="entry name" value="HATPase_c"/>
    <property type="match status" value="1"/>
</dbReference>
<evidence type="ECO:0000256" key="6">
    <source>
        <dbReference type="ARBA" id="ARBA00022692"/>
    </source>
</evidence>
<dbReference type="AlphaFoldDB" id="A0A062TVP5"/>
<evidence type="ECO:0000256" key="1">
    <source>
        <dbReference type="ARBA" id="ARBA00000085"/>
    </source>
</evidence>
<keyword evidence="6" id="KW-0812">Transmembrane</keyword>
<comment type="catalytic activity">
    <reaction evidence="1">
        <text>ATP + protein L-histidine = ADP + protein N-phospho-L-histidine.</text>
        <dbReference type="EC" id="2.7.13.3"/>
    </reaction>
</comment>
<dbReference type="PANTHER" id="PTHR45436">
    <property type="entry name" value="SENSOR HISTIDINE KINASE YKOH"/>
    <property type="match status" value="1"/>
</dbReference>
<dbReference type="PRINTS" id="PR00344">
    <property type="entry name" value="BCTRLSENSOR"/>
</dbReference>
<dbReference type="Gene3D" id="3.30.565.10">
    <property type="entry name" value="Histidine kinase-like ATPase, C-terminal domain"/>
    <property type="match status" value="1"/>
</dbReference>
<protein>
    <recommendedName>
        <fullName evidence="3">histidine kinase</fullName>
        <ecNumber evidence="3">2.7.13.3</ecNumber>
    </recommendedName>
</protein>
<dbReference type="CDD" id="cd00075">
    <property type="entry name" value="HATPase"/>
    <property type="match status" value="1"/>
</dbReference>
<evidence type="ECO:0000256" key="3">
    <source>
        <dbReference type="ARBA" id="ARBA00012438"/>
    </source>
</evidence>
<dbReference type="GO" id="GO:0005886">
    <property type="term" value="C:plasma membrane"/>
    <property type="evidence" value="ECO:0007669"/>
    <property type="project" value="TreeGrafter"/>
</dbReference>
<evidence type="ECO:0000256" key="10">
    <source>
        <dbReference type="ARBA" id="ARBA00023136"/>
    </source>
</evidence>
<dbReference type="Proteomes" id="UP000249123">
    <property type="component" value="Unassembled WGS sequence"/>
</dbReference>
<dbReference type="PANTHER" id="PTHR45436:SF8">
    <property type="entry name" value="HISTIDINE KINASE"/>
    <property type="match status" value="1"/>
</dbReference>
<reference evidence="11 12" key="1">
    <citation type="submission" date="2013-04" db="EMBL/GenBank/DDBJ databases">
        <title>Hyphomonas sp. T24B3 Genome Sequencing.</title>
        <authorList>
            <person name="Lai Q."/>
            <person name="Shao Z."/>
        </authorList>
    </citation>
    <scope>NUCLEOTIDE SEQUENCE [LARGE SCALE GENOMIC DNA]</scope>
    <source>
        <strain evidence="11 12">T24B3</strain>
    </source>
</reference>
<dbReference type="Pfam" id="PF02518">
    <property type="entry name" value="HATPase_c"/>
    <property type="match status" value="1"/>
</dbReference>
<dbReference type="InterPro" id="IPR003594">
    <property type="entry name" value="HATPase_dom"/>
</dbReference>
<dbReference type="SUPFAM" id="SSF47384">
    <property type="entry name" value="Homodimeric domain of signal transducing histidine kinase"/>
    <property type="match status" value="1"/>
</dbReference>
<keyword evidence="12" id="KW-1185">Reference proteome</keyword>
<evidence type="ECO:0000256" key="7">
    <source>
        <dbReference type="ARBA" id="ARBA00022777"/>
    </source>
</evidence>
<evidence type="ECO:0000256" key="2">
    <source>
        <dbReference type="ARBA" id="ARBA00004370"/>
    </source>
</evidence>
<evidence type="ECO:0000256" key="8">
    <source>
        <dbReference type="ARBA" id="ARBA00022989"/>
    </source>
</evidence>
<dbReference type="InterPro" id="IPR036097">
    <property type="entry name" value="HisK_dim/P_sf"/>
</dbReference>
<accession>A0A062TVP5</accession>
<dbReference type="CDD" id="cd06225">
    <property type="entry name" value="HAMP"/>
    <property type="match status" value="1"/>
</dbReference>
<dbReference type="InterPro" id="IPR004358">
    <property type="entry name" value="Sig_transdc_His_kin-like_C"/>
</dbReference>
<evidence type="ECO:0000313" key="12">
    <source>
        <dbReference type="Proteomes" id="UP000249123"/>
    </source>
</evidence>
<comment type="caution">
    <text evidence="11">The sequence shown here is derived from an EMBL/GenBank/DDBJ whole genome shotgun (WGS) entry which is preliminary data.</text>
</comment>
<dbReference type="InterPro" id="IPR050428">
    <property type="entry name" value="TCS_sensor_his_kinase"/>
</dbReference>
<name>A0A062TVP5_9PROT</name>
<evidence type="ECO:0000256" key="9">
    <source>
        <dbReference type="ARBA" id="ARBA00023012"/>
    </source>
</evidence>
<dbReference type="PROSITE" id="PS50885">
    <property type="entry name" value="HAMP"/>
    <property type="match status" value="1"/>
</dbReference>
<dbReference type="PROSITE" id="PS50109">
    <property type="entry name" value="HIS_KIN"/>
    <property type="match status" value="1"/>
</dbReference>
<keyword evidence="8" id="KW-1133">Transmembrane helix</keyword>
<organism evidence="11 12">
    <name type="scientific">Hyphomonas pacifica</name>
    <dbReference type="NCBI Taxonomy" id="1280941"/>
    <lineage>
        <taxon>Bacteria</taxon>
        <taxon>Pseudomonadati</taxon>
        <taxon>Pseudomonadota</taxon>
        <taxon>Alphaproteobacteria</taxon>
        <taxon>Hyphomonadales</taxon>
        <taxon>Hyphomonadaceae</taxon>
        <taxon>Hyphomonas</taxon>
    </lineage>
</organism>
<keyword evidence="7" id="KW-0418">Kinase</keyword>
<evidence type="ECO:0000256" key="5">
    <source>
        <dbReference type="ARBA" id="ARBA00022679"/>
    </source>
</evidence>
<dbReference type="GO" id="GO:0000155">
    <property type="term" value="F:phosphorelay sensor kinase activity"/>
    <property type="evidence" value="ECO:0007669"/>
    <property type="project" value="InterPro"/>
</dbReference>
<dbReference type="eggNOG" id="COG2205">
    <property type="taxonomic scope" value="Bacteria"/>
</dbReference>
<evidence type="ECO:0000256" key="4">
    <source>
        <dbReference type="ARBA" id="ARBA00022553"/>
    </source>
</evidence>
<dbReference type="STRING" id="1280941.HY2_04680"/>
<comment type="subcellular location">
    <subcellularLocation>
        <location evidence="2">Membrane</location>
    </subcellularLocation>
</comment>
<sequence length="445" mass="49265">MQMPRLLRTAQFRYAVGAALLFAFLSSILGAFLYYGVRDGMEHQLKEYIRTETSHLMGDYQDQGIDELVHDIRERVERTPSPRMLYVVEAPTGRRIFDRIDLPKQDGWSRIMRDDRPDIILNTVLLEDGYWLGVGAEARGQYEFSRAFRHFLILAMGGIVLLSAVAGLLISQRFLARLKRFNIFAARVGEGDLSVRMPTEGMGEDLRPLADTVNRMLEQIEILLDDVRHTSVSIAHDLRTPLGHLRQTLESLTAYQSGAEARIKCEKAIAELDSILATFSSLLKIGELESGSAKVRADHVKLSELLEALAEAYAPVAEEAGQVLFAHITPSVKVSGDRNLLVQLFSNLLENAVRHAGAGAEIEVFLRREAGAAICGVSDSGPGIPRASQVDMLKPFRRMDASRSTRGSGLGLSLVRSIAARHEAELSLKNNAPGLVVELIFPKSY</sequence>
<dbReference type="InterPro" id="IPR005467">
    <property type="entry name" value="His_kinase_dom"/>
</dbReference>
<dbReference type="SMART" id="SM00304">
    <property type="entry name" value="HAMP"/>
    <property type="match status" value="1"/>
</dbReference>
<proteinExistence type="predicted"/>
<gene>
    <name evidence="11" type="ORF">HY3_04375</name>
</gene>
<dbReference type="Gene3D" id="6.10.340.10">
    <property type="match status" value="1"/>
</dbReference>
<dbReference type="OrthoDB" id="9815202at2"/>
<keyword evidence="10" id="KW-0472">Membrane</keyword>
<dbReference type="InterPro" id="IPR036890">
    <property type="entry name" value="HATPase_C_sf"/>
</dbReference>
<dbReference type="EMBL" id="AWFB01000056">
    <property type="protein sequence ID" value="RAN31330.1"/>
    <property type="molecule type" value="Genomic_DNA"/>
</dbReference>
<keyword evidence="9" id="KW-0902">Two-component regulatory system</keyword>
<dbReference type="SUPFAM" id="SSF55874">
    <property type="entry name" value="ATPase domain of HSP90 chaperone/DNA topoisomerase II/histidine kinase"/>
    <property type="match status" value="1"/>
</dbReference>
<keyword evidence="5" id="KW-0808">Transferase</keyword>
<dbReference type="InterPro" id="IPR003660">
    <property type="entry name" value="HAMP_dom"/>
</dbReference>
<evidence type="ECO:0000313" key="11">
    <source>
        <dbReference type="EMBL" id="RAN31330.1"/>
    </source>
</evidence>
<keyword evidence="4" id="KW-0597">Phosphoprotein</keyword>
<dbReference type="EC" id="2.7.13.3" evidence="3"/>